<accession>A0A377GBS2</accession>
<dbReference type="AlphaFoldDB" id="A0A377GBS2"/>
<evidence type="ECO:0000256" key="1">
    <source>
        <dbReference type="SAM" id="SignalP"/>
    </source>
</evidence>
<reference evidence="3 4" key="1">
    <citation type="submission" date="2018-06" db="EMBL/GenBank/DDBJ databases">
        <authorList>
            <consortium name="Pathogen Informatics"/>
            <person name="Doyle S."/>
        </authorList>
    </citation>
    <scope>NUCLEOTIDE SEQUENCE [LARGE SCALE GENOMIC DNA]</scope>
    <source>
        <strain evidence="3 4">NCTC11370</strain>
    </source>
</reference>
<dbReference type="STRING" id="1094715.GCA_000236165_02113"/>
<evidence type="ECO:0000259" key="2">
    <source>
        <dbReference type="Pfam" id="PF00144"/>
    </source>
</evidence>
<feature type="signal peptide" evidence="1">
    <location>
        <begin position="1"/>
        <end position="23"/>
    </location>
</feature>
<feature type="domain" description="Beta-lactamase-related" evidence="2">
    <location>
        <begin position="32"/>
        <end position="346"/>
    </location>
</feature>
<dbReference type="PANTHER" id="PTHR46825:SF9">
    <property type="entry name" value="BETA-LACTAMASE-RELATED DOMAIN-CONTAINING PROTEIN"/>
    <property type="match status" value="1"/>
</dbReference>
<dbReference type="GeneID" id="93293039"/>
<dbReference type="Proteomes" id="UP000254554">
    <property type="component" value="Unassembled WGS sequence"/>
</dbReference>
<proteinExistence type="predicted"/>
<evidence type="ECO:0000313" key="3">
    <source>
        <dbReference type="EMBL" id="STO22184.1"/>
    </source>
</evidence>
<dbReference type="EMBL" id="UGGT01000001">
    <property type="protein sequence ID" value="STO22184.1"/>
    <property type="molecule type" value="Genomic_DNA"/>
</dbReference>
<name>A0A377GBS2_9GAMM</name>
<evidence type="ECO:0000313" key="4">
    <source>
        <dbReference type="Proteomes" id="UP000254554"/>
    </source>
</evidence>
<gene>
    <name evidence="3" type="primary">pbpE_1</name>
    <name evidence="3" type="ORF">NCTC11370_02269</name>
</gene>
<dbReference type="PANTHER" id="PTHR46825">
    <property type="entry name" value="D-ALANYL-D-ALANINE-CARBOXYPEPTIDASE/ENDOPEPTIDASE AMPH"/>
    <property type="match status" value="1"/>
</dbReference>
<dbReference type="RefSeq" id="WP_010654294.1">
    <property type="nucleotide sequence ID" value="NZ_UGGT01000001.1"/>
</dbReference>
<sequence>MFKKNFIIIFCWTLLVPVKIANAALAITKQKIDNIVTEFMQNNHVPGLALAVLQDGKPFLIKGYGYAHIETNDPVNTETLFGIGSVSKVITAFALMTLVQEGKINLDNSILAYVRKAPQQWRNVTVRELLSHSSGIPQHQGPHLPWMKVWNELAQKPMQFPPGTAITYNNFGYALLGRIIENVSHQPLINYLSLTVFNPLGMEQTGIPDSLLPPNLAAGYKFHQGKIVPNQNQKPWKQMGGSGGIVSNISDMAKWDNALSAGKILTPAAYRQMWTPVLLKNGKPAGHKNWAWALGWQITSVNDKRIAFKNGGIRGYSSWIERHLDDKVSIIILTNTNHVPLKRLAKRIFNQVMDAPIKKDGVPSKQSVSI</sequence>
<dbReference type="InterPro" id="IPR050491">
    <property type="entry name" value="AmpC-like"/>
</dbReference>
<organism evidence="3 4">
    <name type="scientific">Fluoribacter dumoffii</name>
    <dbReference type="NCBI Taxonomy" id="463"/>
    <lineage>
        <taxon>Bacteria</taxon>
        <taxon>Pseudomonadati</taxon>
        <taxon>Pseudomonadota</taxon>
        <taxon>Gammaproteobacteria</taxon>
        <taxon>Legionellales</taxon>
        <taxon>Legionellaceae</taxon>
        <taxon>Fluoribacter</taxon>
    </lineage>
</organism>
<feature type="chain" id="PRO_5016689357" evidence="1">
    <location>
        <begin position="24"/>
        <end position="370"/>
    </location>
</feature>
<keyword evidence="4" id="KW-1185">Reference proteome</keyword>
<dbReference type="InterPro" id="IPR012338">
    <property type="entry name" value="Beta-lactam/transpept-like"/>
</dbReference>
<dbReference type="Pfam" id="PF00144">
    <property type="entry name" value="Beta-lactamase"/>
    <property type="match status" value="1"/>
</dbReference>
<keyword evidence="1" id="KW-0732">Signal</keyword>
<dbReference type="Gene3D" id="3.40.710.10">
    <property type="entry name" value="DD-peptidase/beta-lactamase superfamily"/>
    <property type="match status" value="1"/>
</dbReference>
<dbReference type="InterPro" id="IPR001466">
    <property type="entry name" value="Beta-lactam-related"/>
</dbReference>
<dbReference type="OrthoDB" id="9799367at2"/>
<dbReference type="SUPFAM" id="SSF56601">
    <property type="entry name" value="beta-lactamase/transpeptidase-like"/>
    <property type="match status" value="1"/>
</dbReference>
<protein>
    <submittedName>
        <fullName evidence="3">Penicillin-binding protein E</fullName>
    </submittedName>
</protein>